<dbReference type="InterPro" id="IPR050306">
    <property type="entry name" value="PfkB_Carbo_kinase"/>
</dbReference>
<evidence type="ECO:0000256" key="1">
    <source>
        <dbReference type="ARBA" id="ARBA00010688"/>
    </source>
</evidence>
<reference evidence="5 6" key="1">
    <citation type="submission" date="2019-02" db="EMBL/GenBank/DDBJ databases">
        <title>Complete Genome Sequence and Methylome Analysis of Brevibacterium luteolum NEB1784.</title>
        <authorList>
            <person name="Fomenkov A."/>
            <person name="Roberts R.J."/>
        </authorList>
    </citation>
    <scope>NUCLEOTIDE SEQUENCE [LARGE SCALE GENOMIC DNA]</scope>
    <source>
        <strain evidence="5 6">NEB1784</strain>
    </source>
</reference>
<dbReference type="Proteomes" id="UP000501518">
    <property type="component" value="Chromosome"/>
</dbReference>
<dbReference type="PANTHER" id="PTHR43085">
    <property type="entry name" value="HEXOKINASE FAMILY MEMBER"/>
    <property type="match status" value="1"/>
</dbReference>
<keyword evidence="3 5" id="KW-0418">Kinase</keyword>
<dbReference type="Pfam" id="PF00294">
    <property type="entry name" value="PfkB"/>
    <property type="match status" value="1"/>
</dbReference>
<dbReference type="EMBL" id="CP035810">
    <property type="protein sequence ID" value="QIN29080.1"/>
    <property type="molecule type" value="Genomic_DNA"/>
</dbReference>
<comment type="similarity">
    <text evidence="1">Belongs to the carbohydrate kinase PfkB family.</text>
</comment>
<dbReference type="InterPro" id="IPR029056">
    <property type="entry name" value="Ribokinase-like"/>
</dbReference>
<dbReference type="InterPro" id="IPR011611">
    <property type="entry name" value="PfkB_dom"/>
</dbReference>
<evidence type="ECO:0000313" key="6">
    <source>
        <dbReference type="Proteomes" id="UP000501518"/>
    </source>
</evidence>
<dbReference type="PANTHER" id="PTHR43085:SF41">
    <property type="entry name" value="FRUCTOSELYSINE 6-KINASE"/>
    <property type="match status" value="1"/>
</dbReference>
<feature type="domain" description="Carbohydrate kinase PfkB" evidence="4">
    <location>
        <begin position="14"/>
        <end position="262"/>
    </location>
</feature>
<dbReference type="RefSeq" id="WP_165883513.1">
    <property type="nucleotide sequence ID" value="NZ_CP035810.1"/>
</dbReference>
<dbReference type="SUPFAM" id="SSF53613">
    <property type="entry name" value="Ribokinase-like"/>
    <property type="match status" value="1"/>
</dbReference>
<evidence type="ECO:0000256" key="3">
    <source>
        <dbReference type="ARBA" id="ARBA00022777"/>
    </source>
</evidence>
<organism evidence="5 6">
    <name type="scientific">Brevibacterium luteolum</name>
    <dbReference type="NCBI Taxonomy" id="199591"/>
    <lineage>
        <taxon>Bacteria</taxon>
        <taxon>Bacillati</taxon>
        <taxon>Actinomycetota</taxon>
        <taxon>Actinomycetes</taxon>
        <taxon>Micrococcales</taxon>
        <taxon>Brevibacteriaceae</taxon>
        <taxon>Brevibacterium</taxon>
    </lineage>
</organism>
<dbReference type="KEGG" id="blut:EW640_07195"/>
<protein>
    <submittedName>
        <fullName evidence="5">Fructoselysine 6-kinase</fullName>
    </submittedName>
</protein>
<name>A0A6G8KX50_9MICO</name>
<proteinExistence type="inferred from homology"/>
<sequence length="273" mass="29754">MFVACVGDNILDVYTKTQTEVYGGNTLNVAVALHDLGVSVLYVGSVGDDKAGRELKRHLASRGMRIDGIETVRGKPTGYAVVHHDSNGERYFGEYDRGASQLELSERQIGLIEEADLIHTSYSSALEDEIANLAQLAKVSFDFDEHRGDPYARRLLPHITHAFFSGSQINQSETTETAIRAFSYGVKTVTVTHGAEGASHFRDGRVWFQPSAPVEPIDTLGAGDAFIAATIAGICRDQPPDEYLALAARRSAQTCAVVGGTDMYLVNNSMRRR</sequence>
<dbReference type="Gene3D" id="3.40.1190.20">
    <property type="match status" value="1"/>
</dbReference>
<keyword evidence="2" id="KW-0808">Transferase</keyword>
<accession>A0A6G8KX50</accession>
<gene>
    <name evidence="5" type="ORF">EW640_07195</name>
</gene>
<evidence type="ECO:0000313" key="5">
    <source>
        <dbReference type="EMBL" id="QIN29080.1"/>
    </source>
</evidence>
<evidence type="ECO:0000256" key="2">
    <source>
        <dbReference type="ARBA" id="ARBA00022679"/>
    </source>
</evidence>
<evidence type="ECO:0000259" key="4">
    <source>
        <dbReference type="Pfam" id="PF00294"/>
    </source>
</evidence>
<dbReference type="GO" id="GO:0016301">
    <property type="term" value="F:kinase activity"/>
    <property type="evidence" value="ECO:0007669"/>
    <property type="project" value="UniProtKB-KW"/>
</dbReference>
<dbReference type="AlphaFoldDB" id="A0A6G8KX50"/>